<comment type="caution">
    <text evidence="2">The sequence shown here is derived from an EMBL/GenBank/DDBJ whole genome shotgun (WGS) entry which is preliminary data.</text>
</comment>
<gene>
    <name evidence="2" type="ORF">AAFH49_12755</name>
</gene>
<organism evidence="2 3">
    <name type="scientific">Hymenobacter segetis</name>
    <dbReference type="NCBI Taxonomy" id="2025509"/>
    <lineage>
        <taxon>Bacteria</taxon>
        <taxon>Pseudomonadati</taxon>
        <taxon>Bacteroidota</taxon>
        <taxon>Cytophagia</taxon>
        <taxon>Cytophagales</taxon>
        <taxon>Hymenobacteraceae</taxon>
        <taxon>Hymenobacter</taxon>
    </lineage>
</organism>
<reference evidence="2 3" key="1">
    <citation type="journal article" date="2018" name="Arch. Microbiol.">
        <title>Hymenobacter segetis sp. nov., isolated from soil.</title>
        <authorList>
            <person name="Ten L.N."/>
            <person name="Lim S.J."/>
            <person name="Kim B.O."/>
            <person name="Kang I.K."/>
            <person name="Jung H.Y."/>
        </authorList>
    </citation>
    <scope>NUCLEOTIDE SEQUENCE [LARGE SCALE GENOMIC DNA]</scope>
    <source>
        <strain evidence="2 3">S7-3-11</strain>
    </source>
</reference>
<feature type="signal peptide" evidence="1">
    <location>
        <begin position="1"/>
        <end position="25"/>
    </location>
</feature>
<dbReference type="RefSeq" id="WP_342298613.1">
    <property type="nucleotide sequence ID" value="NZ_JBCEVZ010000029.1"/>
</dbReference>
<evidence type="ECO:0008006" key="4">
    <source>
        <dbReference type="Google" id="ProtNLM"/>
    </source>
</evidence>
<sequence>MKHAYPWARPLLAALFSFIALGTSAQQAWRPFRPGLIYTYEVPGSTSTGPYTTVGIYTLRLDSAYVTATGDSAWAFNRVLRETTGQVPAEGLYGRFRKSRNNLFGQRLRWQPGSTEYTLETVTEGTAQSATSLLLRPQAAVASTWVANAASNITATLTSRGLQTVNGQSDMVATITLSTGPVIRLSQNYGLIEGPQWLTLNGSPRQWVATQLPATVAQSPYSPLRLFDLQPGDEIGYQAFPIIITPFECSQVRSLRRFSARSQVGDSLIYTFQEQTRTENLSVGAPGCSATPGTYYSGIATYRWAFSLSTGKSRQFTDTPMLTGEYRMSSGGVFLSRGIVQIQPGGSGCTGSQQIVYDQLFTYGANDNTFGRLPDIDPLVCFSPDLGLGAIRSRSTAITYYRRTRNGTTTTCGSPSSFVNLLPTRAAQAAAIATLHPNPATEAATLTLAMPARPGTTLRLTDALGRAVWRAPVPVGQTAVAVPLAGQPAGLYLLHLTGPDGASATWKLTHE</sequence>
<evidence type="ECO:0000313" key="3">
    <source>
        <dbReference type="Proteomes" id="UP001479606"/>
    </source>
</evidence>
<proteinExistence type="predicted"/>
<name>A0ABU9LWZ4_9BACT</name>
<accession>A0ABU9LWZ4</accession>
<dbReference type="EMBL" id="JBCEVZ010000029">
    <property type="protein sequence ID" value="MEL5995080.1"/>
    <property type="molecule type" value="Genomic_DNA"/>
</dbReference>
<keyword evidence="1" id="KW-0732">Signal</keyword>
<keyword evidence="3" id="KW-1185">Reference proteome</keyword>
<dbReference type="Proteomes" id="UP001479606">
    <property type="component" value="Unassembled WGS sequence"/>
</dbReference>
<evidence type="ECO:0000256" key="1">
    <source>
        <dbReference type="SAM" id="SignalP"/>
    </source>
</evidence>
<protein>
    <recommendedName>
        <fullName evidence="4">Secretion system C-terminal sorting domain-containing protein</fullName>
    </recommendedName>
</protein>
<evidence type="ECO:0000313" key="2">
    <source>
        <dbReference type="EMBL" id="MEL5995080.1"/>
    </source>
</evidence>
<feature type="chain" id="PRO_5047417673" description="Secretion system C-terminal sorting domain-containing protein" evidence="1">
    <location>
        <begin position="26"/>
        <end position="511"/>
    </location>
</feature>